<dbReference type="GO" id="GO:0003949">
    <property type="term" value="F:1-(5-phosphoribosyl)-5-[(5-phosphoribosylamino)methylideneamino]imidazole-4-carboxamide isomerase activity"/>
    <property type="evidence" value="ECO:0007669"/>
    <property type="project" value="UniProtKB-UniRule"/>
</dbReference>
<evidence type="ECO:0000256" key="5">
    <source>
        <dbReference type="ARBA" id="ARBA00022490"/>
    </source>
</evidence>
<evidence type="ECO:0000313" key="12">
    <source>
        <dbReference type="EMBL" id="RMH90757.1"/>
    </source>
</evidence>
<evidence type="ECO:0000256" key="1">
    <source>
        <dbReference type="ARBA" id="ARBA00000901"/>
    </source>
</evidence>
<name>A0A3M2HX28_9GAMM</name>
<dbReference type="PANTHER" id="PTHR43090">
    <property type="entry name" value="1-(5-PHOSPHORIBOSYL)-5-[(5-PHOSPHORIBOSYLAMINO)METHYLIDENEAMINO] IMIDAZOLE-4-CARBOXAMIDE ISOMERASE"/>
    <property type="match status" value="1"/>
</dbReference>
<evidence type="ECO:0000313" key="13">
    <source>
        <dbReference type="Proteomes" id="UP000275012"/>
    </source>
</evidence>
<comment type="similarity">
    <text evidence="4 9 10">Belongs to the HisA/HisF family.</text>
</comment>
<feature type="active site" description="Proton donor" evidence="9">
    <location>
        <position position="132"/>
    </location>
</feature>
<dbReference type="InterPro" id="IPR006063">
    <property type="entry name" value="HisA_bact_arch"/>
</dbReference>
<dbReference type="AlphaFoldDB" id="A0A3M2HX28"/>
<dbReference type="NCBIfam" id="TIGR00007">
    <property type="entry name" value="1-(5-phosphoribosyl)-5-[(5-phosphoribosylamino)methylideneamino]imidazole-4-carboxamide isomerase"/>
    <property type="match status" value="1"/>
</dbReference>
<keyword evidence="7 9" id="KW-0368">Histidine biosynthesis</keyword>
<comment type="caution">
    <text evidence="12">The sequence shown here is derived from an EMBL/GenBank/DDBJ whole genome shotgun (WGS) entry which is preliminary data.</text>
</comment>
<dbReference type="GO" id="GO:0005737">
    <property type="term" value="C:cytoplasm"/>
    <property type="evidence" value="ECO:0007669"/>
    <property type="project" value="UniProtKB-SubCell"/>
</dbReference>
<evidence type="ECO:0000256" key="7">
    <source>
        <dbReference type="ARBA" id="ARBA00023102"/>
    </source>
</evidence>
<evidence type="ECO:0000256" key="3">
    <source>
        <dbReference type="ARBA" id="ARBA00005133"/>
    </source>
</evidence>
<feature type="active site" description="Proton acceptor" evidence="9">
    <location>
        <position position="10"/>
    </location>
</feature>
<dbReference type="GO" id="GO:0000162">
    <property type="term" value="P:L-tryptophan biosynthetic process"/>
    <property type="evidence" value="ECO:0007669"/>
    <property type="project" value="TreeGrafter"/>
</dbReference>
<evidence type="ECO:0000256" key="9">
    <source>
        <dbReference type="HAMAP-Rule" id="MF_01014"/>
    </source>
</evidence>
<dbReference type="InterPro" id="IPR006062">
    <property type="entry name" value="His_biosynth"/>
</dbReference>
<evidence type="ECO:0000256" key="11">
    <source>
        <dbReference type="RuleBase" id="RU003658"/>
    </source>
</evidence>
<dbReference type="InterPro" id="IPR011060">
    <property type="entry name" value="RibuloseP-bd_barrel"/>
</dbReference>
<evidence type="ECO:0000256" key="6">
    <source>
        <dbReference type="ARBA" id="ARBA00022605"/>
    </source>
</evidence>
<organism evidence="12 13">
    <name type="scientific">Solilutibacter pythonis</name>
    <dbReference type="NCBI Taxonomy" id="2483112"/>
    <lineage>
        <taxon>Bacteria</taxon>
        <taxon>Pseudomonadati</taxon>
        <taxon>Pseudomonadota</taxon>
        <taxon>Gammaproteobacteria</taxon>
        <taxon>Lysobacterales</taxon>
        <taxon>Lysobacteraceae</taxon>
        <taxon>Solilutibacter</taxon>
    </lineage>
</organism>
<keyword evidence="6 9" id="KW-0028">Amino-acid biosynthesis</keyword>
<dbReference type="Pfam" id="PF00977">
    <property type="entry name" value="His_biosynth"/>
    <property type="match status" value="1"/>
</dbReference>
<evidence type="ECO:0000256" key="8">
    <source>
        <dbReference type="ARBA" id="ARBA00023235"/>
    </source>
</evidence>
<comment type="catalytic activity">
    <reaction evidence="1 9 11">
        <text>1-(5-phospho-beta-D-ribosyl)-5-[(5-phospho-beta-D-ribosylamino)methylideneamino]imidazole-4-carboxamide = 5-[(5-phospho-1-deoxy-D-ribulos-1-ylimino)methylamino]-1-(5-phospho-beta-D-ribosyl)imidazole-4-carboxamide</text>
        <dbReference type="Rhea" id="RHEA:15469"/>
        <dbReference type="ChEBI" id="CHEBI:58435"/>
        <dbReference type="ChEBI" id="CHEBI:58525"/>
        <dbReference type="EC" id="5.3.1.16"/>
    </reaction>
</comment>
<evidence type="ECO:0000256" key="10">
    <source>
        <dbReference type="RuleBase" id="RU003657"/>
    </source>
</evidence>
<dbReference type="Proteomes" id="UP000275012">
    <property type="component" value="Unassembled WGS sequence"/>
</dbReference>
<accession>A0A3M2HX28</accession>
<evidence type="ECO:0000256" key="4">
    <source>
        <dbReference type="ARBA" id="ARBA00009667"/>
    </source>
</evidence>
<keyword evidence="5 9" id="KW-0963">Cytoplasm</keyword>
<keyword evidence="13" id="KW-1185">Reference proteome</keyword>
<dbReference type="HAMAP" id="MF_01014">
    <property type="entry name" value="HisA"/>
    <property type="match status" value="1"/>
</dbReference>
<evidence type="ECO:0000256" key="2">
    <source>
        <dbReference type="ARBA" id="ARBA00004496"/>
    </source>
</evidence>
<dbReference type="OrthoDB" id="9807749at2"/>
<dbReference type="SUPFAM" id="SSF51366">
    <property type="entry name" value="Ribulose-phoshate binding barrel"/>
    <property type="match status" value="1"/>
</dbReference>
<comment type="pathway">
    <text evidence="3 9 11">Amino-acid biosynthesis; L-histidine biosynthesis; L-histidine from 5-phospho-alpha-D-ribose 1-diphosphate: step 4/9.</text>
</comment>
<comment type="subcellular location">
    <subcellularLocation>
        <location evidence="2 9 11">Cytoplasm</location>
    </subcellularLocation>
</comment>
<sequence length="244" mass="26437">MSFILYPAIDVRAGRVVRLKQGDYARETRYGDAPADVARRYAEAGAAWLHLVDLDAAYAGGYTLYELLRAIVGETDLQVQTGGGVRGEADVERMLEAGAARVVVGSLAVREPRRVLGWLHRFGAERIAIALDTRQGDDGEWRLPSHGWTEDSPHQLHELAASYADAGLRHLLCTDIARDGMLAGPNIDLYRHLRAALPSLRIQASGGIRDIGDIRAARDAGCAGAVLGKALLEGRFTLAEALRC</sequence>
<dbReference type="EC" id="5.3.1.16" evidence="9 11"/>
<keyword evidence="8 9" id="KW-0413">Isomerase</keyword>
<dbReference type="PANTHER" id="PTHR43090:SF2">
    <property type="entry name" value="1-(5-PHOSPHORIBOSYL)-5-[(5-PHOSPHORIBOSYLAMINO)METHYLIDENEAMINO] IMIDAZOLE-4-CARBOXAMIDE ISOMERASE"/>
    <property type="match status" value="1"/>
</dbReference>
<reference evidence="12 13" key="1">
    <citation type="submission" date="2018-10" db="EMBL/GenBank/DDBJ databases">
        <title>Proposal of Lysobacter pythonis sp. nov. isolated from royal pythons (Python regius).</title>
        <authorList>
            <person name="Hans-Juergen B."/>
            <person name="Huptas C."/>
            <person name="Sandra B."/>
            <person name="Igor L."/>
            <person name="Joachim S."/>
            <person name="Siegfried S."/>
            <person name="Mareike W."/>
            <person name="Peter K."/>
        </authorList>
    </citation>
    <scope>NUCLEOTIDE SEQUENCE [LARGE SCALE GENOMIC DNA]</scope>
    <source>
        <strain evidence="12 13">4284/11</strain>
    </source>
</reference>
<dbReference type="InterPro" id="IPR044524">
    <property type="entry name" value="Isoase_HisA-like"/>
</dbReference>
<dbReference type="InterPro" id="IPR013785">
    <property type="entry name" value="Aldolase_TIM"/>
</dbReference>
<dbReference type="CDD" id="cd04732">
    <property type="entry name" value="HisA"/>
    <property type="match status" value="1"/>
</dbReference>
<dbReference type="InterPro" id="IPR023016">
    <property type="entry name" value="HisA/PriA"/>
</dbReference>
<dbReference type="GO" id="GO:0000105">
    <property type="term" value="P:L-histidine biosynthetic process"/>
    <property type="evidence" value="ECO:0007669"/>
    <property type="project" value="UniProtKB-UniRule"/>
</dbReference>
<proteinExistence type="inferred from homology"/>
<dbReference type="UniPathway" id="UPA00031">
    <property type="reaction ID" value="UER00009"/>
</dbReference>
<gene>
    <name evidence="9 12" type="primary">hisA</name>
    <name evidence="12" type="ORF">EBB59_09945</name>
</gene>
<dbReference type="Gene3D" id="3.20.20.70">
    <property type="entry name" value="Aldolase class I"/>
    <property type="match status" value="1"/>
</dbReference>
<dbReference type="RefSeq" id="WP_122101999.1">
    <property type="nucleotide sequence ID" value="NZ_RFLY01000014.1"/>
</dbReference>
<dbReference type="FunFam" id="3.20.20.70:FF:000009">
    <property type="entry name" value="1-(5-phosphoribosyl)-5-[(5-phosphoribosylamino)methylideneamino] imidazole-4-carboxamide isomerase"/>
    <property type="match status" value="1"/>
</dbReference>
<dbReference type="EMBL" id="RFLY01000014">
    <property type="protein sequence ID" value="RMH90757.1"/>
    <property type="molecule type" value="Genomic_DNA"/>
</dbReference>
<protein>
    <recommendedName>
        <fullName evidence="9 11">1-(5-phosphoribosyl)-5-[(5-phosphoribosylamino)methylideneamino] imidazole-4-carboxamide isomerase</fullName>
        <ecNumber evidence="9 11">5.3.1.16</ecNumber>
    </recommendedName>
    <alternativeName>
        <fullName evidence="9">Phosphoribosylformimino-5-aminoimidazole carboxamide ribotide isomerase</fullName>
    </alternativeName>
</protein>